<dbReference type="eggNOG" id="COG2194">
    <property type="taxonomic scope" value="Bacteria"/>
</dbReference>
<dbReference type="AlphaFoldDB" id="F8KPU5"/>
<dbReference type="InterPro" id="IPR058130">
    <property type="entry name" value="PEA_transf_C"/>
</dbReference>
<feature type="transmembrane region" description="Helical" evidence="7">
    <location>
        <begin position="12"/>
        <end position="28"/>
    </location>
</feature>
<evidence type="ECO:0000313" key="9">
    <source>
        <dbReference type="EMBL" id="CCB80839.1"/>
    </source>
</evidence>
<reference evidence="9 10" key="1">
    <citation type="journal article" date="2011" name="J. Bacteriol.">
        <title>Genome sequence of Helicobacter bizzozeronii strain CIII-1, an isolate from human gastric mucosa.</title>
        <authorList>
            <person name="Schott T."/>
            <person name="Rossi M."/>
            <person name="Hanninen M.L."/>
        </authorList>
    </citation>
    <scope>NUCLEOTIDE SEQUENCE [LARGE SCALE GENOMIC DNA]</scope>
    <source>
        <strain evidence="9 10">CIII-1</strain>
    </source>
</reference>
<dbReference type="CDD" id="cd16017">
    <property type="entry name" value="LptA"/>
    <property type="match status" value="1"/>
</dbReference>
<feature type="transmembrane region" description="Helical" evidence="7">
    <location>
        <begin position="40"/>
        <end position="58"/>
    </location>
</feature>
<evidence type="ECO:0000256" key="6">
    <source>
        <dbReference type="ARBA" id="ARBA00023136"/>
    </source>
</evidence>
<dbReference type="GO" id="GO:0005886">
    <property type="term" value="C:plasma membrane"/>
    <property type="evidence" value="ECO:0007669"/>
    <property type="project" value="UniProtKB-SubCell"/>
</dbReference>
<evidence type="ECO:0000259" key="8">
    <source>
        <dbReference type="Pfam" id="PF00884"/>
    </source>
</evidence>
<dbReference type="HOGENOM" id="CLU_018534_3_1_7"/>
<proteinExistence type="predicted"/>
<evidence type="ECO:0000256" key="7">
    <source>
        <dbReference type="SAM" id="Phobius"/>
    </source>
</evidence>
<dbReference type="InterPro" id="IPR017850">
    <property type="entry name" value="Alkaline_phosphatase_core_sf"/>
</dbReference>
<gene>
    <name evidence="9" type="ordered locus">HBZC1_18530</name>
</gene>
<keyword evidence="2" id="KW-1003">Cell membrane</keyword>
<evidence type="ECO:0000256" key="3">
    <source>
        <dbReference type="ARBA" id="ARBA00022679"/>
    </source>
</evidence>
<dbReference type="GO" id="GO:0009244">
    <property type="term" value="P:lipopolysaccharide core region biosynthetic process"/>
    <property type="evidence" value="ECO:0007669"/>
    <property type="project" value="TreeGrafter"/>
</dbReference>
<keyword evidence="6 7" id="KW-0472">Membrane</keyword>
<keyword evidence="3" id="KW-0808">Transferase</keyword>
<dbReference type="InterPro" id="IPR040423">
    <property type="entry name" value="PEA_transferase"/>
</dbReference>
<dbReference type="EMBL" id="FR871757">
    <property type="protein sequence ID" value="CCB80839.1"/>
    <property type="molecule type" value="Genomic_DNA"/>
</dbReference>
<dbReference type="InterPro" id="IPR000917">
    <property type="entry name" value="Sulfatase_N"/>
</dbReference>
<evidence type="ECO:0000256" key="4">
    <source>
        <dbReference type="ARBA" id="ARBA00022692"/>
    </source>
</evidence>
<feature type="transmembrane region" description="Helical" evidence="7">
    <location>
        <begin position="117"/>
        <end position="138"/>
    </location>
</feature>
<name>F8KPU5_HELBC</name>
<evidence type="ECO:0000256" key="2">
    <source>
        <dbReference type="ARBA" id="ARBA00022475"/>
    </source>
</evidence>
<dbReference type="PANTHER" id="PTHR30443:SF2">
    <property type="entry name" value="PHOSPHOETHANOLAMINE TRANSFERASE EPTC"/>
    <property type="match status" value="1"/>
</dbReference>
<dbReference type="STRING" id="1002804.HBZC1_18530"/>
<dbReference type="KEGG" id="hbi:HBZC1_18530"/>
<evidence type="ECO:0000313" key="10">
    <source>
        <dbReference type="Proteomes" id="UP000008387"/>
    </source>
</evidence>
<protein>
    <recommendedName>
        <fullName evidence="8">Sulfatase N-terminal domain-containing protein</fullName>
    </recommendedName>
</protein>
<dbReference type="GO" id="GO:0016776">
    <property type="term" value="F:phosphotransferase activity, phosphate group as acceptor"/>
    <property type="evidence" value="ECO:0007669"/>
    <property type="project" value="TreeGrafter"/>
</dbReference>
<keyword evidence="10" id="KW-1185">Reference proteome</keyword>
<dbReference type="RefSeq" id="WP_013891210.1">
    <property type="nucleotide sequence ID" value="NC_015674.1"/>
</dbReference>
<dbReference type="PANTHER" id="PTHR30443">
    <property type="entry name" value="INNER MEMBRANE PROTEIN"/>
    <property type="match status" value="1"/>
</dbReference>
<keyword evidence="5 7" id="KW-1133">Transmembrane helix</keyword>
<dbReference type="Proteomes" id="UP000008387">
    <property type="component" value="Chromosome"/>
</dbReference>
<accession>F8KPU5</accession>
<feature type="domain" description="Sulfatase N-terminal" evidence="8">
    <location>
        <begin position="238"/>
        <end position="528"/>
    </location>
</feature>
<organism evidence="9 10">
    <name type="scientific">Helicobacter bizzozeronii (strain CIII-1)</name>
    <dbReference type="NCBI Taxonomy" id="1002804"/>
    <lineage>
        <taxon>Bacteria</taxon>
        <taxon>Pseudomonadati</taxon>
        <taxon>Campylobacterota</taxon>
        <taxon>Epsilonproteobacteria</taxon>
        <taxon>Campylobacterales</taxon>
        <taxon>Helicobacteraceae</taxon>
        <taxon>Helicobacter</taxon>
    </lineage>
</organism>
<evidence type="ECO:0000256" key="1">
    <source>
        <dbReference type="ARBA" id="ARBA00004651"/>
    </source>
</evidence>
<dbReference type="Gene3D" id="3.40.720.10">
    <property type="entry name" value="Alkaline Phosphatase, subunit A"/>
    <property type="match status" value="1"/>
</dbReference>
<sequence length="562" mass="64180">MGRVVLDNRFLLMWLAPMVAGLFSPYARGLKHLIAFEGKIAFYGFFVLYSFYALFALIKSPFVVKILKNTLLVLSSLFALINFFLSHYFDMVFTPSTIDTILATNSKESQAFFQGMVLPHSGVLLGALALCGLFLYFVRFNISLETKTQRILVAVFVLGIGAHAIKLSYTSGGVMATRGFARIPYGVCETTQRVIPLIREGYAIYTSFKEYGNNQAILRAIREPLPKDYLKVDSNSVPNVVLIVGESESRNFMHVYGYPVPNTPFLSGLAERERSQNLFIFTNTISPFAYTVATFKALLNYSDVENHSVPWYDQKNIGDIFNAVGYKTFWLDNQEREQLATTNVFSLLSDRFGERIWTNFGGYDQALIDTFNMRIRAQLGSKNLVLFHLVGSHYFYQDRFPPSFAKFHIKDIPYQGLHVQNDKDKQIIADYVNSIYYTDHILKEIFNLFKDKDAIIFYISDHAQDNFESTTTYAHRCSAYGVEIPFVIYVTNTFKQKHPEKVKAIAGAVNKPFMSDDLIHSLLPLVGIHTKDNLESKNLFSPQFDTKRKRIYCGDRLYEGRP</sequence>
<dbReference type="Pfam" id="PF00884">
    <property type="entry name" value="Sulfatase"/>
    <property type="match status" value="1"/>
</dbReference>
<keyword evidence="4 7" id="KW-0812">Transmembrane</keyword>
<feature type="transmembrane region" description="Helical" evidence="7">
    <location>
        <begin position="150"/>
        <end position="169"/>
    </location>
</feature>
<dbReference type="SUPFAM" id="SSF53649">
    <property type="entry name" value="Alkaline phosphatase-like"/>
    <property type="match status" value="1"/>
</dbReference>
<feature type="transmembrane region" description="Helical" evidence="7">
    <location>
        <begin position="70"/>
        <end position="89"/>
    </location>
</feature>
<comment type="subcellular location">
    <subcellularLocation>
        <location evidence="1">Cell membrane</location>
        <topology evidence="1">Multi-pass membrane protein</topology>
    </subcellularLocation>
</comment>
<evidence type="ECO:0000256" key="5">
    <source>
        <dbReference type="ARBA" id="ARBA00022989"/>
    </source>
</evidence>